<keyword evidence="3" id="KW-1185">Reference proteome</keyword>
<dbReference type="Pfam" id="PF20150">
    <property type="entry name" value="2EXR"/>
    <property type="match status" value="1"/>
</dbReference>
<comment type="caution">
    <text evidence="2">The sequence shown here is derived from an EMBL/GenBank/DDBJ whole genome shotgun (WGS) entry which is preliminary data.</text>
</comment>
<evidence type="ECO:0000313" key="3">
    <source>
        <dbReference type="Proteomes" id="UP000286045"/>
    </source>
</evidence>
<dbReference type="AlphaFoldDB" id="A0A439D956"/>
<feature type="domain" description="2EXR" evidence="1">
    <location>
        <begin position="33"/>
        <end position="102"/>
    </location>
</feature>
<reference evidence="2 3" key="1">
    <citation type="submission" date="2018-12" db="EMBL/GenBank/DDBJ databases">
        <title>Draft genome sequence of Xylaria grammica IHI A82.</title>
        <authorList>
            <person name="Buettner E."/>
            <person name="Kellner H."/>
        </authorList>
    </citation>
    <scope>NUCLEOTIDE SEQUENCE [LARGE SCALE GENOMIC DNA]</scope>
    <source>
        <strain evidence="2 3">IHI A82</strain>
    </source>
</reference>
<dbReference type="Proteomes" id="UP000286045">
    <property type="component" value="Unassembled WGS sequence"/>
</dbReference>
<dbReference type="InterPro" id="IPR045518">
    <property type="entry name" value="2EXR"/>
</dbReference>
<evidence type="ECO:0000259" key="1">
    <source>
        <dbReference type="Pfam" id="PF20150"/>
    </source>
</evidence>
<protein>
    <recommendedName>
        <fullName evidence="1">2EXR domain-containing protein</fullName>
    </recommendedName>
</protein>
<organism evidence="2 3">
    <name type="scientific">Xylaria grammica</name>
    <dbReference type="NCBI Taxonomy" id="363999"/>
    <lineage>
        <taxon>Eukaryota</taxon>
        <taxon>Fungi</taxon>
        <taxon>Dikarya</taxon>
        <taxon>Ascomycota</taxon>
        <taxon>Pezizomycotina</taxon>
        <taxon>Sordariomycetes</taxon>
        <taxon>Xylariomycetidae</taxon>
        <taxon>Xylariales</taxon>
        <taxon>Xylariaceae</taxon>
        <taxon>Xylaria</taxon>
    </lineage>
</organism>
<dbReference type="PANTHER" id="PTHR35910">
    <property type="entry name" value="2EXR DOMAIN-CONTAINING PROTEIN"/>
    <property type="match status" value="1"/>
</dbReference>
<dbReference type="PANTHER" id="PTHR35910:SF1">
    <property type="entry name" value="2EXR DOMAIN-CONTAINING PROTEIN"/>
    <property type="match status" value="1"/>
</dbReference>
<name>A0A439D956_9PEZI</name>
<accession>A0A439D956</accession>
<evidence type="ECO:0000313" key="2">
    <source>
        <dbReference type="EMBL" id="RWA10932.1"/>
    </source>
</evidence>
<sequence length="343" mass="39550">MAMRWLMDRFFLTYENTTTTTVAAEPDEATRTFHRFPDLPTELRLQIWEHYFNVPRIHVLYQGLSKSKSALNETPLAYADLTAQTNRNVPASLRFAAATINLEALEVFRKHFDLAHMNFMGLPSKHAKDLFDEKLRGLTGPRDPEQPLSIPRDLLQSTPGLAEFVRNPGDKPRDLVMPGVHINWENDLLYLADGADVNCETLRRVCNGPIAGKLRRVAILIHDSCKYEGWRRFNGPSVDFPKPSANLTEVVLAIRLSDIDPSARAVAERDEFGFVPYDAVIRGKQEGNWEWMQNMKLIERRFMYVAQLLHEAFPDLEDHKIKWAVDIDYTHQRAETQYSRTLR</sequence>
<gene>
    <name evidence="2" type="ORF">EKO27_g4179</name>
</gene>
<proteinExistence type="predicted"/>
<dbReference type="EMBL" id="RYZI01000096">
    <property type="protein sequence ID" value="RWA10932.1"/>
    <property type="molecule type" value="Genomic_DNA"/>
</dbReference>